<dbReference type="AlphaFoldDB" id="A0A4R6MDS1"/>
<dbReference type="PANTHER" id="PTHR37481">
    <property type="entry name" value="LIPOPOLYSACCHARIDE EXPORT SYSTEM PROTEIN LPTC"/>
    <property type="match status" value="1"/>
</dbReference>
<dbReference type="Pfam" id="PF06835">
    <property type="entry name" value="LptC"/>
    <property type="match status" value="1"/>
</dbReference>
<dbReference type="InterPro" id="IPR026265">
    <property type="entry name" value="LptC"/>
</dbReference>
<evidence type="ECO:0000256" key="6">
    <source>
        <dbReference type="SAM" id="Phobius"/>
    </source>
</evidence>
<dbReference type="GO" id="GO:0017089">
    <property type="term" value="F:glycolipid transfer activity"/>
    <property type="evidence" value="ECO:0007669"/>
    <property type="project" value="TreeGrafter"/>
</dbReference>
<protein>
    <submittedName>
        <fullName evidence="7">Lipopolysaccharide export system protein LptC</fullName>
    </submittedName>
</protein>
<dbReference type="EMBL" id="SNXC01000009">
    <property type="protein sequence ID" value="TDO99887.1"/>
    <property type="molecule type" value="Genomic_DNA"/>
</dbReference>
<evidence type="ECO:0000313" key="8">
    <source>
        <dbReference type="Proteomes" id="UP000294656"/>
    </source>
</evidence>
<evidence type="ECO:0000256" key="5">
    <source>
        <dbReference type="ARBA" id="ARBA00023136"/>
    </source>
</evidence>
<evidence type="ECO:0000256" key="1">
    <source>
        <dbReference type="ARBA" id="ARBA00022475"/>
    </source>
</evidence>
<dbReference type="InterPro" id="IPR052363">
    <property type="entry name" value="LPS_export_LptC"/>
</dbReference>
<keyword evidence="2" id="KW-0997">Cell inner membrane</keyword>
<accession>A0A4R6MDS1</accession>
<dbReference type="NCBIfam" id="TIGR04409">
    <property type="entry name" value="LptC_YrbK"/>
    <property type="match status" value="1"/>
</dbReference>
<dbReference type="Gene3D" id="2.60.450.10">
    <property type="entry name" value="Lipopolysaccharide (LPS) transport protein A like domain"/>
    <property type="match status" value="1"/>
</dbReference>
<gene>
    <name evidence="7" type="ORF">DFP79_0896</name>
</gene>
<evidence type="ECO:0000256" key="3">
    <source>
        <dbReference type="ARBA" id="ARBA00022692"/>
    </source>
</evidence>
<keyword evidence="3 6" id="KW-0812">Transmembrane</keyword>
<keyword evidence="8" id="KW-1185">Reference proteome</keyword>
<proteinExistence type="predicted"/>
<keyword evidence="5 6" id="KW-0472">Membrane</keyword>
<keyword evidence="1" id="KW-1003">Cell membrane</keyword>
<dbReference type="PANTHER" id="PTHR37481:SF1">
    <property type="entry name" value="LIPOPOLYSACCHARIDE EXPORT SYSTEM PROTEIN LPTC"/>
    <property type="match status" value="1"/>
</dbReference>
<comment type="caution">
    <text evidence="7">The sequence shown here is derived from an EMBL/GenBank/DDBJ whole genome shotgun (WGS) entry which is preliminary data.</text>
</comment>
<reference evidence="7 8" key="1">
    <citation type="submission" date="2019-03" db="EMBL/GenBank/DDBJ databases">
        <title>Genomic Encyclopedia of Type Strains, Phase III (KMG-III): the genomes of soil and plant-associated and newly described type strains.</title>
        <authorList>
            <person name="Whitman W."/>
        </authorList>
    </citation>
    <scope>NUCLEOTIDE SEQUENCE [LARGE SCALE GENOMIC DNA]</scope>
    <source>
        <strain evidence="7 8">CECT 7378</strain>
    </source>
</reference>
<dbReference type="RefSeq" id="WP_133502715.1">
    <property type="nucleotide sequence ID" value="NZ_SNXC01000009.1"/>
</dbReference>
<dbReference type="GO" id="GO:0015221">
    <property type="term" value="F:lipopolysaccharide transmembrane transporter activity"/>
    <property type="evidence" value="ECO:0007669"/>
    <property type="project" value="InterPro"/>
</dbReference>
<dbReference type="OrthoDB" id="6102924at2"/>
<dbReference type="Proteomes" id="UP000294656">
    <property type="component" value="Unassembled WGS sequence"/>
</dbReference>
<dbReference type="GO" id="GO:0005886">
    <property type="term" value="C:plasma membrane"/>
    <property type="evidence" value="ECO:0007669"/>
    <property type="project" value="InterPro"/>
</dbReference>
<keyword evidence="4 6" id="KW-1133">Transmembrane helix</keyword>
<evidence type="ECO:0000256" key="4">
    <source>
        <dbReference type="ARBA" id="ARBA00022989"/>
    </source>
</evidence>
<dbReference type="GO" id="GO:0030288">
    <property type="term" value="C:outer membrane-bounded periplasmic space"/>
    <property type="evidence" value="ECO:0007669"/>
    <property type="project" value="TreeGrafter"/>
</dbReference>
<feature type="transmembrane region" description="Helical" evidence="6">
    <location>
        <begin position="12"/>
        <end position="31"/>
    </location>
</feature>
<evidence type="ECO:0000256" key="2">
    <source>
        <dbReference type="ARBA" id="ARBA00022519"/>
    </source>
</evidence>
<name>A0A4R6MDS1_9GAMM</name>
<organism evidence="7 8">
    <name type="scientific">Marinomonas balearica</name>
    <dbReference type="NCBI Taxonomy" id="491947"/>
    <lineage>
        <taxon>Bacteria</taxon>
        <taxon>Pseudomonadati</taxon>
        <taxon>Pseudomonadota</taxon>
        <taxon>Gammaproteobacteria</taxon>
        <taxon>Oceanospirillales</taxon>
        <taxon>Oceanospirillaceae</taxon>
        <taxon>Marinomonas</taxon>
    </lineage>
</organism>
<sequence length="195" mass="21566">MKILIPKEWLQKTGIVFTIAACVIAFFWYGASPTTTLVSKDELSNTPDYFLENVTSKEFTADGQLEQIIRTSKLSHYNINKQTTAVAPKIETTTDGIVWHAEADFGQLNDTNKDVLLTSNASVVRKDNNINSNKLNADVIHYNGIDKSLISEGNAKLTTPQGITLADTIRSYINLETAQLKGNVSGHYEQATQNK</sequence>
<dbReference type="InterPro" id="IPR010664">
    <property type="entry name" value="LipoPS_assembly_LptC-rel"/>
</dbReference>
<evidence type="ECO:0000313" key="7">
    <source>
        <dbReference type="EMBL" id="TDO99887.1"/>
    </source>
</evidence>